<dbReference type="Proteomes" id="UP001152888">
    <property type="component" value="Unassembled WGS sequence"/>
</dbReference>
<gene>
    <name evidence="2" type="ORF">ACAOBT_LOCUS12906</name>
</gene>
<organism evidence="2 3">
    <name type="scientific">Acanthoscelides obtectus</name>
    <name type="common">Bean weevil</name>
    <name type="synonym">Bruchus obtectus</name>
    <dbReference type="NCBI Taxonomy" id="200917"/>
    <lineage>
        <taxon>Eukaryota</taxon>
        <taxon>Metazoa</taxon>
        <taxon>Ecdysozoa</taxon>
        <taxon>Arthropoda</taxon>
        <taxon>Hexapoda</taxon>
        <taxon>Insecta</taxon>
        <taxon>Pterygota</taxon>
        <taxon>Neoptera</taxon>
        <taxon>Endopterygota</taxon>
        <taxon>Coleoptera</taxon>
        <taxon>Polyphaga</taxon>
        <taxon>Cucujiformia</taxon>
        <taxon>Chrysomeloidea</taxon>
        <taxon>Chrysomelidae</taxon>
        <taxon>Bruchinae</taxon>
        <taxon>Bruchini</taxon>
        <taxon>Acanthoscelides</taxon>
    </lineage>
</organism>
<evidence type="ECO:0000259" key="1">
    <source>
        <dbReference type="Pfam" id="PF05699"/>
    </source>
</evidence>
<dbReference type="PANTHER" id="PTHR47241">
    <property type="entry name" value="FINGER PROTEIN, PUTATIVE-RELATED"/>
    <property type="match status" value="1"/>
</dbReference>
<dbReference type="GO" id="GO:0046983">
    <property type="term" value="F:protein dimerization activity"/>
    <property type="evidence" value="ECO:0007669"/>
    <property type="project" value="InterPro"/>
</dbReference>
<accession>A0A9P0PB55</accession>
<sequence>MYILDYPDLSDLTYQQWELTKDVINLLQPFEELTNLASKRECCLSEVIPLVKTLISYLSNNSKDIFCGVEALRGALKKNLEKRFSHIFSDEYFTVATLLDPRFKNNFFDSTEKQQMYEVLKNKIRELEGGSTTVADSASEDDDIPLKILIQETTAETPNTSRDMFWQTYEHFAGEGTSGNSQRKREHQSVNTLDKEINAYTNLPVIARFDNPVQWWNDNKLRFAKLFPLAAIYLSAPAGSVASEQVFSEAGNIYDARRSRLTPDRAEALLFVHHNLPKLNFKY</sequence>
<feature type="domain" description="HAT C-terminal dimerisation" evidence="1">
    <location>
        <begin position="197"/>
        <end position="276"/>
    </location>
</feature>
<dbReference type="AlphaFoldDB" id="A0A9P0PB55"/>
<reference evidence="2" key="1">
    <citation type="submission" date="2022-03" db="EMBL/GenBank/DDBJ databases">
        <authorList>
            <person name="Sayadi A."/>
        </authorList>
    </citation>
    <scope>NUCLEOTIDE SEQUENCE</scope>
</reference>
<keyword evidence="3" id="KW-1185">Reference proteome</keyword>
<dbReference type="PANTHER" id="PTHR47241:SF1">
    <property type="entry name" value="BED-TYPE DOMAIN-CONTAINING PROTEIN"/>
    <property type="match status" value="1"/>
</dbReference>
<protein>
    <recommendedName>
        <fullName evidence="1">HAT C-terminal dimerisation domain-containing protein</fullName>
    </recommendedName>
</protein>
<dbReference type="InterPro" id="IPR008906">
    <property type="entry name" value="HATC_C_dom"/>
</dbReference>
<name>A0A9P0PB55_ACAOB</name>
<evidence type="ECO:0000313" key="2">
    <source>
        <dbReference type="EMBL" id="CAH1977831.1"/>
    </source>
</evidence>
<dbReference type="SUPFAM" id="SSF53098">
    <property type="entry name" value="Ribonuclease H-like"/>
    <property type="match status" value="1"/>
</dbReference>
<dbReference type="EMBL" id="CAKOFQ010006866">
    <property type="protein sequence ID" value="CAH1977831.1"/>
    <property type="molecule type" value="Genomic_DNA"/>
</dbReference>
<dbReference type="InterPro" id="IPR012337">
    <property type="entry name" value="RNaseH-like_sf"/>
</dbReference>
<evidence type="ECO:0000313" key="3">
    <source>
        <dbReference type="Proteomes" id="UP001152888"/>
    </source>
</evidence>
<dbReference type="GO" id="GO:0005634">
    <property type="term" value="C:nucleus"/>
    <property type="evidence" value="ECO:0007669"/>
    <property type="project" value="TreeGrafter"/>
</dbReference>
<proteinExistence type="predicted"/>
<dbReference type="InterPro" id="IPR052865">
    <property type="entry name" value="Zinc_finger_BED"/>
</dbReference>
<dbReference type="Pfam" id="PF05699">
    <property type="entry name" value="Dimer_Tnp_hAT"/>
    <property type="match status" value="1"/>
</dbReference>
<comment type="caution">
    <text evidence="2">The sequence shown here is derived from an EMBL/GenBank/DDBJ whole genome shotgun (WGS) entry which is preliminary data.</text>
</comment>
<dbReference type="OrthoDB" id="1607513at2759"/>